<protein>
    <recommendedName>
        <fullName evidence="3">Caspase domain-containing protein</fullName>
    </recommendedName>
</protein>
<dbReference type="Proteomes" id="UP001221142">
    <property type="component" value="Unassembled WGS sequence"/>
</dbReference>
<gene>
    <name evidence="1" type="ORF">FB45DRAFT_887392</name>
</gene>
<name>A0AAD7CJI0_9AGAR</name>
<keyword evidence="2" id="KW-1185">Reference proteome</keyword>
<reference evidence="1" key="1">
    <citation type="submission" date="2023-03" db="EMBL/GenBank/DDBJ databases">
        <title>Massive genome expansion in bonnet fungi (Mycena s.s.) driven by repeated elements and novel gene families across ecological guilds.</title>
        <authorList>
            <consortium name="Lawrence Berkeley National Laboratory"/>
            <person name="Harder C.B."/>
            <person name="Miyauchi S."/>
            <person name="Viragh M."/>
            <person name="Kuo A."/>
            <person name="Thoen E."/>
            <person name="Andreopoulos B."/>
            <person name="Lu D."/>
            <person name="Skrede I."/>
            <person name="Drula E."/>
            <person name="Henrissat B."/>
            <person name="Morin E."/>
            <person name="Kohler A."/>
            <person name="Barry K."/>
            <person name="LaButti K."/>
            <person name="Morin E."/>
            <person name="Salamov A."/>
            <person name="Lipzen A."/>
            <person name="Mereny Z."/>
            <person name="Hegedus B."/>
            <person name="Baldrian P."/>
            <person name="Stursova M."/>
            <person name="Weitz H."/>
            <person name="Taylor A."/>
            <person name="Grigoriev I.V."/>
            <person name="Nagy L.G."/>
            <person name="Martin F."/>
            <person name="Kauserud H."/>
        </authorList>
    </citation>
    <scope>NUCLEOTIDE SEQUENCE</scope>
    <source>
        <strain evidence="1">9284</strain>
    </source>
</reference>
<accession>A0AAD7CJI0</accession>
<evidence type="ECO:0008006" key="3">
    <source>
        <dbReference type="Google" id="ProtNLM"/>
    </source>
</evidence>
<dbReference type="Gene3D" id="3.40.50.1460">
    <property type="match status" value="1"/>
</dbReference>
<comment type="caution">
    <text evidence="1">The sequence shown here is derived from an EMBL/GenBank/DDBJ whole genome shotgun (WGS) entry which is preliminary data.</text>
</comment>
<evidence type="ECO:0000313" key="2">
    <source>
        <dbReference type="Proteomes" id="UP001221142"/>
    </source>
</evidence>
<organism evidence="1 2">
    <name type="scientific">Roridomyces roridus</name>
    <dbReference type="NCBI Taxonomy" id="1738132"/>
    <lineage>
        <taxon>Eukaryota</taxon>
        <taxon>Fungi</taxon>
        <taxon>Dikarya</taxon>
        <taxon>Basidiomycota</taxon>
        <taxon>Agaricomycotina</taxon>
        <taxon>Agaricomycetes</taxon>
        <taxon>Agaricomycetidae</taxon>
        <taxon>Agaricales</taxon>
        <taxon>Marasmiineae</taxon>
        <taxon>Mycenaceae</taxon>
        <taxon>Roridomyces</taxon>
    </lineage>
</organism>
<dbReference type="AlphaFoldDB" id="A0AAD7CJI0"/>
<sequence>MPNAHRSPYRFVNVIGMMWEGHNNRAGRGAVKNDEEEFDMVMNAFRNYGFGIHKEHIPQRASDRFARYLQDRLDHFDSRGLVILYYQGHGSLDRHNELVLHSGNGSHIRFQEIGNAILSARVDVLMMLNCCHAGAALHTPWQPRNNINYENHVKDIIMAVPANQTTAWGRAEGFAAALEQALREKHNTWPDGFRGTPEHWAKAISRIMRRNVGARHLVAYPRGRSDQPIVVAR</sequence>
<dbReference type="EMBL" id="JARKIF010000001">
    <property type="protein sequence ID" value="KAJ7650241.1"/>
    <property type="molecule type" value="Genomic_DNA"/>
</dbReference>
<proteinExistence type="predicted"/>
<evidence type="ECO:0000313" key="1">
    <source>
        <dbReference type="EMBL" id="KAJ7650241.1"/>
    </source>
</evidence>
<feature type="non-terminal residue" evidence="1">
    <location>
        <position position="1"/>
    </location>
</feature>